<dbReference type="KEGG" id="psq:PUNSTDRAFT_108590"/>
<dbReference type="PANTHER" id="PTHR32494">
    <property type="entry name" value="ALLANTOATE DEIMINASE-RELATED"/>
    <property type="match status" value="1"/>
</dbReference>
<evidence type="ECO:0000313" key="4">
    <source>
        <dbReference type="EMBL" id="EIN04103.1"/>
    </source>
</evidence>
<dbReference type="InterPro" id="IPR002933">
    <property type="entry name" value="Peptidase_M20"/>
</dbReference>
<comment type="similarity">
    <text evidence="1">Belongs to the peptidase M20A family.</text>
</comment>
<gene>
    <name evidence="4" type="ORF">PUNSTDRAFT_108590</name>
</gene>
<evidence type="ECO:0000256" key="1">
    <source>
        <dbReference type="ARBA" id="ARBA00006247"/>
    </source>
</evidence>
<protein>
    <submittedName>
        <fullName evidence="4">Amidase hydantoinase/carbamoylase</fullName>
    </submittedName>
</protein>
<keyword evidence="2" id="KW-0378">Hydrolase</keyword>
<dbReference type="CDD" id="cd03884">
    <property type="entry name" value="M20_bAS"/>
    <property type="match status" value="1"/>
</dbReference>
<reference evidence="5" key="1">
    <citation type="journal article" date="2012" name="Science">
        <title>The Paleozoic origin of enzymatic lignin decomposition reconstructed from 31 fungal genomes.</title>
        <authorList>
            <person name="Floudas D."/>
            <person name="Binder M."/>
            <person name="Riley R."/>
            <person name="Barry K."/>
            <person name="Blanchette R.A."/>
            <person name="Henrissat B."/>
            <person name="Martinez A.T."/>
            <person name="Otillar R."/>
            <person name="Spatafora J.W."/>
            <person name="Yadav J.S."/>
            <person name="Aerts A."/>
            <person name="Benoit I."/>
            <person name="Boyd A."/>
            <person name="Carlson A."/>
            <person name="Copeland A."/>
            <person name="Coutinho P.M."/>
            <person name="de Vries R.P."/>
            <person name="Ferreira P."/>
            <person name="Findley K."/>
            <person name="Foster B."/>
            <person name="Gaskell J."/>
            <person name="Glotzer D."/>
            <person name="Gorecki P."/>
            <person name="Heitman J."/>
            <person name="Hesse C."/>
            <person name="Hori C."/>
            <person name="Igarashi K."/>
            <person name="Jurgens J.A."/>
            <person name="Kallen N."/>
            <person name="Kersten P."/>
            <person name="Kohler A."/>
            <person name="Kuees U."/>
            <person name="Kumar T.K.A."/>
            <person name="Kuo A."/>
            <person name="LaButti K."/>
            <person name="Larrondo L.F."/>
            <person name="Lindquist E."/>
            <person name="Ling A."/>
            <person name="Lombard V."/>
            <person name="Lucas S."/>
            <person name="Lundell T."/>
            <person name="Martin R."/>
            <person name="McLaughlin D.J."/>
            <person name="Morgenstern I."/>
            <person name="Morin E."/>
            <person name="Murat C."/>
            <person name="Nagy L.G."/>
            <person name="Nolan M."/>
            <person name="Ohm R.A."/>
            <person name="Patyshakuliyeva A."/>
            <person name="Rokas A."/>
            <person name="Ruiz-Duenas F.J."/>
            <person name="Sabat G."/>
            <person name="Salamov A."/>
            <person name="Samejima M."/>
            <person name="Schmutz J."/>
            <person name="Slot J.C."/>
            <person name="St John F."/>
            <person name="Stenlid J."/>
            <person name="Sun H."/>
            <person name="Sun S."/>
            <person name="Syed K."/>
            <person name="Tsang A."/>
            <person name="Wiebenga A."/>
            <person name="Young D."/>
            <person name="Pisabarro A."/>
            <person name="Eastwood D.C."/>
            <person name="Martin F."/>
            <person name="Cullen D."/>
            <person name="Grigoriev I.V."/>
            <person name="Hibbett D.S."/>
        </authorList>
    </citation>
    <scope>NUCLEOTIDE SEQUENCE [LARGE SCALE GENOMIC DNA]</scope>
    <source>
        <strain evidence="5">HHB-11173 SS5</strain>
    </source>
</reference>
<dbReference type="InterPro" id="IPR010158">
    <property type="entry name" value="Amidase_Cbmase"/>
</dbReference>
<dbReference type="PANTHER" id="PTHR32494:SF5">
    <property type="entry name" value="ALLANTOATE AMIDOHYDROLASE"/>
    <property type="match status" value="1"/>
</dbReference>
<evidence type="ECO:0000313" key="5">
    <source>
        <dbReference type="Proteomes" id="UP000054196"/>
    </source>
</evidence>
<sequence length="473" mass="50779">MLRSRSAALAYSGARAAPRSWASRVIVRGDLGRRARFLSAAAGNAVSVNADRLNRTIHETCRWGEAHRFGPDPTETGMCRLALTDSDAEARRWFVDEMKAQGCKVSVDQMGNIFAVRKGRKEGAPTAMGSHLDTQPSGGRYDGILGIISGVEAVRTLNEHNIETEYPVAVVNWTNEEGARFPQSVVSSSVYAGSTPLADAWALADIADASKTMKSELERIGFLGSVPCSFDANPIAAHFELHIEQGPILEKAKAKVGVVTGGQGYRWYDVQVSGRAAHSGSTPFYSRSDALLCAARIIAKSNEIAKEHRALATTGILTLEPGSTNVIPSSVRFTLDVRHPDIKPDTLDAVERDLIDATFEIALKESELGCDVNWKRTSVANAVQFPPAGVECVKEAGVAVVGEKKVLEIVSGAGHDSCAVSYRCPTSMVFVPSKDGLSHNPREYTSPEDCAIGAQVLLNAVLAYDRRRAAGLV</sequence>
<dbReference type="Pfam" id="PF07687">
    <property type="entry name" value="M20_dimer"/>
    <property type="match status" value="1"/>
</dbReference>
<dbReference type="InterPro" id="IPR011650">
    <property type="entry name" value="Peptidase_M20_dimer"/>
</dbReference>
<dbReference type="Proteomes" id="UP000054196">
    <property type="component" value="Unassembled WGS sequence"/>
</dbReference>
<evidence type="ECO:0000256" key="2">
    <source>
        <dbReference type="ARBA" id="ARBA00022801"/>
    </source>
</evidence>
<dbReference type="eggNOG" id="ENOG502QPR4">
    <property type="taxonomic scope" value="Eukaryota"/>
</dbReference>
<dbReference type="EMBL" id="JH687556">
    <property type="protein sequence ID" value="EIN04103.1"/>
    <property type="molecule type" value="Genomic_DNA"/>
</dbReference>
<dbReference type="Gene3D" id="3.30.70.360">
    <property type="match status" value="1"/>
</dbReference>
<dbReference type="NCBIfam" id="TIGR01879">
    <property type="entry name" value="hydantase"/>
    <property type="match status" value="1"/>
</dbReference>
<dbReference type="InterPro" id="IPR036264">
    <property type="entry name" value="Bact_exopeptidase_dim_dom"/>
</dbReference>
<name>R7S1J5_PUNST</name>
<dbReference type="GeneID" id="18876175"/>
<dbReference type="Pfam" id="PF01546">
    <property type="entry name" value="Peptidase_M20"/>
    <property type="match status" value="1"/>
</dbReference>
<dbReference type="Gene3D" id="3.40.630.10">
    <property type="entry name" value="Zn peptidases"/>
    <property type="match status" value="1"/>
</dbReference>
<feature type="domain" description="Peptidase M20 dimerisation" evidence="3">
    <location>
        <begin position="263"/>
        <end position="355"/>
    </location>
</feature>
<dbReference type="HOGENOM" id="CLU_024588_2_0_1"/>
<accession>R7S1J5</accession>
<evidence type="ECO:0000259" key="3">
    <source>
        <dbReference type="Pfam" id="PF07687"/>
    </source>
</evidence>
<dbReference type="GO" id="GO:0016813">
    <property type="term" value="F:hydrolase activity, acting on carbon-nitrogen (but not peptide) bonds, in linear amidines"/>
    <property type="evidence" value="ECO:0007669"/>
    <property type="project" value="InterPro"/>
</dbReference>
<dbReference type="AlphaFoldDB" id="R7S1J5"/>
<dbReference type="OMA" id="CSSGVWA"/>
<organism evidence="4 5">
    <name type="scientific">Punctularia strigosozonata (strain HHB-11173)</name>
    <name type="common">White-rot fungus</name>
    <dbReference type="NCBI Taxonomy" id="741275"/>
    <lineage>
        <taxon>Eukaryota</taxon>
        <taxon>Fungi</taxon>
        <taxon>Dikarya</taxon>
        <taxon>Basidiomycota</taxon>
        <taxon>Agaricomycotina</taxon>
        <taxon>Agaricomycetes</taxon>
        <taxon>Corticiales</taxon>
        <taxon>Punctulariaceae</taxon>
        <taxon>Punctularia</taxon>
    </lineage>
</organism>
<dbReference type="SUPFAM" id="SSF53187">
    <property type="entry name" value="Zn-dependent exopeptidases"/>
    <property type="match status" value="1"/>
</dbReference>
<dbReference type="SUPFAM" id="SSF55031">
    <property type="entry name" value="Bacterial exopeptidase dimerisation domain"/>
    <property type="match status" value="1"/>
</dbReference>
<proteinExistence type="inferred from homology"/>
<keyword evidence="5" id="KW-1185">Reference proteome</keyword>
<dbReference type="RefSeq" id="XP_007388574.1">
    <property type="nucleotide sequence ID" value="XM_007388512.1"/>
</dbReference>
<dbReference type="OrthoDB" id="4676at2759"/>